<dbReference type="OrthoDB" id="9800643at2"/>
<dbReference type="NCBIfam" id="TIGR00536">
    <property type="entry name" value="hemK_fam"/>
    <property type="match status" value="1"/>
</dbReference>
<dbReference type="CDD" id="cd02440">
    <property type="entry name" value="AdoMet_MTases"/>
    <property type="match status" value="1"/>
</dbReference>
<dbReference type="InterPro" id="IPR029063">
    <property type="entry name" value="SAM-dependent_MTases_sf"/>
</dbReference>
<organism evidence="7 8">
    <name type="scientific">Nocardia bhagyanarayanae</name>
    <dbReference type="NCBI Taxonomy" id="1215925"/>
    <lineage>
        <taxon>Bacteria</taxon>
        <taxon>Bacillati</taxon>
        <taxon>Actinomycetota</taxon>
        <taxon>Actinomycetes</taxon>
        <taxon>Mycobacteriales</taxon>
        <taxon>Nocardiaceae</taxon>
        <taxon>Nocardia</taxon>
    </lineage>
</organism>
<evidence type="ECO:0000256" key="1">
    <source>
        <dbReference type="ARBA" id="ARBA00012771"/>
    </source>
</evidence>
<dbReference type="PANTHER" id="PTHR18895:SF74">
    <property type="entry name" value="MTRF1L RELEASE FACTOR GLUTAMINE METHYLTRANSFERASE"/>
    <property type="match status" value="1"/>
</dbReference>
<keyword evidence="2 7" id="KW-0489">Methyltransferase</keyword>
<evidence type="ECO:0000313" key="7">
    <source>
        <dbReference type="EMBL" id="TQM32172.1"/>
    </source>
</evidence>
<evidence type="ECO:0000256" key="3">
    <source>
        <dbReference type="ARBA" id="ARBA00022679"/>
    </source>
</evidence>
<evidence type="ECO:0000313" key="8">
    <source>
        <dbReference type="Proteomes" id="UP000316331"/>
    </source>
</evidence>
<feature type="domain" description="Methyltransferase small" evidence="6">
    <location>
        <begin position="136"/>
        <end position="222"/>
    </location>
</feature>
<protein>
    <recommendedName>
        <fullName evidence="1">peptide chain release factor N(5)-glutamine methyltransferase</fullName>
        <ecNumber evidence="1">2.1.1.297</ecNumber>
    </recommendedName>
</protein>
<evidence type="ECO:0000256" key="5">
    <source>
        <dbReference type="ARBA" id="ARBA00048391"/>
    </source>
</evidence>
<dbReference type="InterPro" id="IPR007848">
    <property type="entry name" value="Small_mtfrase_dom"/>
</dbReference>
<evidence type="ECO:0000256" key="4">
    <source>
        <dbReference type="ARBA" id="ARBA00022691"/>
    </source>
</evidence>
<dbReference type="GO" id="GO:0032259">
    <property type="term" value="P:methylation"/>
    <property type="evidence" value="ECO:0007669"/>
    <property type="project" value="UniProtKB-KW"/>
</dbReference>
<dbReference type="InterPro" id="IPR050320">
    <property type="entry name" value="N5-glutamine_MTase"/>
</dbReference>
<dbReference type="EMBL" id="VFPG01000001">
    <property type="protein sequence ID" value="TQM32172.1"/>
    <property type="molecule type" value="Genomic_DNA"/>
</dbReference>
<gene>
    <name evidence="7" type="ORF">FB390_3850</name>
</gene>
<dbReference type="Pfam" id="PF05175">
    <property type="entry name" value="MTS"/>
    <property type="match status" value="1"/>
</dbReference>
<proteinExistence type="predicted"/>
<evidence type="ECO:0000259" key="6">
    <source>
        <dbReference type="Pfam" id="PF05175"/>
    </source>
</evidence>
<dbReference type="NCBIfam" id="TIGR03704">
    <property type="entry name" value="PrmC_rel_meth"/>
    <property type="match status" value="1"/>
</dbReference>
<dbReference type="InterPro" id="IPR022446">
    <property type="entry name" value="MeTrfrase_put"/>
</dbReference>
<keyword evidence="3 7" id="KW-0808">Transferase</keyword>
<evidence type="ECO:0000256" key="2">
    <source>
        <dbReference type="ARBA" id="ARBA00022603"/>
    </source>
</evidence>
<dbReference type="Gene3D" id="3.40.50.150">
    <property type="entry name" value="Vaccinia Virus protein VP39"/>
    <property type="match status" value="1"/>
</dbReference>
<dbReference type="AlphaFoldDB" id="A0A543FEI5"/>
<comment type="caution">
    <text evidence="7">The sequence shown here is derived from an EMBL/GenBank/DDBJ whole genome shotgun (WGS) entry which is preliminary data.</text>
</comment>
<dbReference type="Proteomes" id="UP000316331">
    <property type="component" value="Unassembled WGS sequence"/>
</dbReference>
<keyword evidence="4" id="KW-0949">S-adenosyl-L-methionine</keyword>
<comment type="catalytic activity">
    <reaction evidence="5">
        <text>L-glutaminyl-[peptide chain release factor] + S-adenosyl-L-methionine = N(5)-methyl-L-glutaminyl-[peptide chain release factor] + S-adenosyl-L-homocysteine + H(+)</text>
        <dbReference type="Rhea" id="RHEA:42896"/>
        <dbReference type="Rhea" id="RHEA-COMP:10271"/>
        <dbReference type="Rhea" id="RHEA-COMP:10272"/>
        <dbReference type="ChEBI" id="CHEBI:15378"/>
        <dbReference type="ChEBI" id="CHEBI:30011"/>
        <dbReference type="ChEBI" id="CHEBI:57856"/>
        <dbReference type="ChEBI" id="CHEBI:59789"/>
        <dbReference type="ChEBI" id="CHEBI:61891"/>
        <dbReference type="EC" id="2.1.1.297"/>
    </reaction>
</comment>
<dbReference type="GO" id="GO:0102559">
    <property type="term" value="F:peptide chain release factor N(5)-glutamine methyltransferase activity"/>
    <property type="evidence" value="ECO:0007669"/>
    <property type="project" value="UniProtKB-EC"/>
</dbReference>
<dbReference type="InterPro" id="IPR004556">
    <property type="entry name" value="HemK-like"/>
</dbReference>
<name>A0A543FEI5_9NOCA</name>
<reference evidence="7 8" key="1">
    <citation type="submission" date="2019-06" db="EMBL/GenBank/DDBJ databases">
        <title>Sequencing the genomes of 1000 actinobacteria strains.</title>
        <authorList>
            <person name="Klenk H.-P."/>
        </authorList>
    </citation>
    <scope>NUCLEOTIDE SEQUENCE [LARGE SCALE GENOMIC DNA]</scope>
    <source>
        <strain evidence="7 8">DSM 103495</strain>
    </source>
</reference>
<keyword evidence="8" id="KW-1185">Reference proteome</keyword>
<sequence length="322" mass="34210">MAILAIVQQRADAAQRVTVPARWRCAAWSRSIRWLRAGPVVQDGPVSGVEVAEVAARLRAAGCVFAEEEARLLIDAADEAGADLNGLVAERVSGTPLEHLLGWAEFRELRIAVGPGVFVPRQRTVFLVEEALALASAIESTPVVVDLCCGSGALGMALATTLVAEGRTVELSAADIEPAAVECARRNLAPLGAAVYEGDLFAPLPDDLRGRIDILLANTPYVPSDHIADMPPEARDHEPRTALDGGADGLDVFRRVVADAPEWLAPGGRLLVESSPEQAIVATEILADRGLLARVAESEEHYATVVIGTRPRWSDPSTSCVR</sequence>
<accession>A0A543FEI5</accession>
<dbReference type="PANTHER" id="PTHR18895">
    <property type="entry name" value="HEMK METHYLTRANSFERASE"/>
    <property type="match status" value="1"/>
</dbReference>
<dbReference type="SUPFAM" id="SSF53335">
    <property type="entry name" value="S-adenosyl-L-methionine-dependent methyltransferases"/>
    <property type="match status" value="1"/>
</dbReference>
<dbReference type="EC" id="2.1.1.297" evidence="1"/>